<comment type="caution">
    <text evidence="10">The sequence shown here is derived from an EMBL/GenBank/DDBJ whole genome shotgun (WGS) entry which is preliminary data.</text>
</comment>
<sequence>MSFENVSKTWGENRVLRGLDFDVKPGEKVSIIGPSGSGKTTILRILMTLETPDVGLVTVGGDVLWDVRKGDRARETKQTARTRRKIGMVFQQFNLFPHMTVLENVIEAPIQVRGMSKADAVARATELLELVGLKDHMKHIPPQLSGGQQQRVAIARALAMQPEVMLFDEPTSALDPELIGEVQNVIRRLATTTNMTMLMVTHEMRFAREISDRVVMFDQGQVVEQGPPDQLFGSPREERTRRFLEAVTGH</sequence>
<dbReference type="InterPro" id="IPR017871">
    <property type="entry name" value="ABC_transporter-like_CS"/>
</dbReference>
<evidence type="ECO:0000256" key="6">
    <source>
        <dbReference type="ARBA" id="ARBA00022840"/>
    </source>
</evidence>
<dbReference type="Proteomes" id="UP000618733">
    <property type="component" value="Unassembled WGS sequence"/>
</dbReference>
<dbReference type="PANTHER" id="PTHR43166:SF9">
    <property type="entry name" value="GLUTAMATE_ASPARTATE IMPORT ATP-BINDING PROTEIN GLTL"/>
    <property type="match status" value="1"/>
</dbReference>
<evidence type="ECO:0000256" key="7">
    <source>
        <dbReference type="ARBA" id="ARBA00022970"/>
    </source>
</evidence>
<proteinExistence type="inferred from homology"/>
<accession>A0A934UWP8</accession>
<dbReference type="InterPro" id="IPR014343">
    <property type="entry name" value="Ectoine_EhuA"/>
</dbReference>
<comment type="similarity">
    <text evidence="2">Belongs to the ABC transporter superfamily.</text>
</comment>
<dbReference type="PIRSF" id="PIRSF039085">
    <property type="entry name" value="ABC_ATPase_HisP"/>
    <property type="match status" value="1"/>
</dbReference>
<evidence type="ECO:0000313" key="10">
    <source>
        <dbReference type="EMBL" id="MBK0421909.1"/>
    </source>
</evidence>
<gene>
    <name evidence="10" type="primary">ehuA</name>
    <name evidence="10" type="ORF">JD292_07455</name>
</gene>
<dbReference type="InterPro" id="IPR027417">
    <property type="entry name" value="P-loop_NTPase"/>
</dbReference>
<evidence type="ECO:0000313" key="11">
    <source>
        <dbReference type="Proteomes" id="UP000618733"/>
    </source>
</evidence>
<dbReference type="GO" id="GO:0016887">
    <property type="term" value="F:ATP hydrolysis activity"/>
    <property type="evidence" value="ECO:0007669"/>
    <property type="project" value="InterPro"/>
</dbReference>
<feature type="domain" description="ABC transporter" evidence="9">
    <location>
        <begin position="1"/>
        <end position="244"/>
    </location>
</feature>
<reference evidence="10" key="1">
    <citation type="submission" date="2020-12" db="EMBL/GenBank/DDBJ databases">
        <title>Leucobacter sp. CAS2, isolated from Chromium sludge.</title>
        <authorList>
            <person name="Xu Z."/>
        </authorList>
    </citation>
    <scope>NUCLEOTIDE SEQUENCE</scope>
    <source>
        <strain evidence="10">CSA2</strain>
    </source>
</reference>
<keyword evidence="4" id="KW-1003">Cell membrane</keyword>
<dbReference type="PROSITE" id="PS00211">
    <property type="entry name" value="ABC_TRANSPORTER_1"/>
    <property type="match status" value="1"/>
</dbReference>
<keyword evidence="3" id="KW-0813">Transport</keyword>
<keyword evidence="7" id="KW-0029">Amino-acid transport</keyword>
<evidence type="ECO:0000256" key="1">
    <source>
        <dbReference type="ARBA" id="ARBA00004202"/>
    </source>
</evidence>
<keyword evidence="11" id="KW-1185">Reference proteome</keyword>
<dbReference type="GO" id="GO:0005524">
    <property type="term" value="F:ATP binding"/>
    <property type="evidence" value="ECO:0007669"/>
    <property type="project" value="UniProtKB-KW"/>
</dbReference>
<protein>
    <submittedName>
        <fullName evidence="10">Ectoine/hydroxyectoine ABC transporter ATP-binding protein EhuA</fullName>
    </submittedName>
</protein>
<dbReference type="EMBL" id="JAEHOI010000006">
    <property type="protein sequence ID" value="MBK0421909.1"/>
    <property type="molecule type" value="Genomic_DNA"/>
</dbReference>
<dbReference type="PANTHER" id="PTHR43166">
    <property type="entry name" value="AMINO ACID IMPORT ATP-BINDING PROTEIN"/>
    <property type="match status" value="1"/>
</dbReference>
<dbReference type="AlphaFoldDB" id="A0A934UWP8"/>
<dbReference type="GO" id="GO:0015424">
    <property type="term" value="F:ABC-type amino acid transporter activity"/>
    <property type="evidence" value="ECO:0007669"/>
    <property type="project" value="InterPro"/>
</dbReference>
<dbReference type="SMART" id="SM00382">
    <property type="entry name" value="AAA"/>
    <property type="match status" value="1"/>
</dbReference>
<dbReference type="InterPro" id="IPR003439">
    <property type="entry name" value="ABC_transporter-like_ATP-bd"/>
</dbReference>
<dbReference type="InterPro" id="IPR050086">
    <property type="entry name" value="MetN_ABC_transporter-like"/>
</dbReference>
<dbReference type="NCBIfam" id="TIGR03005">
    <property type="entry name" value="ectoine_ehuA"/>
    <property type="match status" value="1"/>
</dbReference>
<dbReference type="Pfam" id="PF00005">
    <property type="entry name" value="ABC_tran"/>
    <property type="match status" value="1"/>
</dbReference>
<evidence type="ECO:0000256" key="2">
    <source>
        <dbReference type="ARBA" id="ARBA00005417"/>
    </source>
</evidence>
<organism evidence="10 11">
    <name type="scientific">Leucobacter edaphi</name>
    <dbReference type="NCBI Taxonomy" id="2796472"/>
    <lineage>
        <taxon>Bacteria</taxon>
        <taxon>Bacillati</taxon>
        <taxon>Actinomycetota</taxon>
        <taxon>Actinomycetes</taxon>
        <taxon>Micrococcales</taxon>
        <taxon>Microbacteriaceae</taxon>
        <taxon>Leucobacter</taxon>
    </lineage>
</organism>
<dbReference type="CDD" id="cd03262">
    <property type="entry name" value="ABC_HisP_GlnQ"/>
    <property type="match status" value="1"/>
</dbReference>
<evidence type="ECO:0000256" key="8">
    <source>
        <dbReference type="ARBA" id="ARBA00023136"/>
    </source>
</evidence>
<evidence type="ECO:0000259" key="9">
    <source>
        <dbReference type="PROSITE" id="PS50893"/>
    </source>
</evidence>
<comment type="subcellular location">
    <subcellularLocation>
        <location evidence="1">Cell membrane</location>
        <topology evidence="1">Peripheral membrane protein</topology>
    </subcellularLocation>
</comment>
<keyword evidence="8" id="KW-0472">Membrane</keyword>
<name>A0A934UWP8_9MICO</name>
<dbReference type="InterPro" id="IPR030679">
    <property type="entry name" value="ABC_ATPase_HisP-typ"/>
</dbReference>
<dbReference type="Gene3D" id="3.40.50.300">
    <property type="entry name" value="P-loop containing nucleotide triphosphate hydrolases"/>
    <property type="match status" value="1"/>
</dbReference>
<dbReference type="GO" id="GO:0005886">
    <property type="term" value="C:plasma membrane"/>
    <property type="evidence" value="ECO:0007669"/>
    <property type="project" value="UniProtKB-SubCell"/>
</dbReference>
<keyword evidence="6 10" id="KW-0067">ATP-binding</keyword>
<dbReference type="PROSITE" id="PS50893">
    <property type="entry name" value="ABC_TRANSPORTER_2"/>
    <property type="match status" value="1"/>
</dbReference>
<dbReference type="InterPro" id="IPR003593">
    <property type="entry name" value="AAA+_ATPase"/>
</dbReference>
<evidence type="ECO:0000256" key="5">
    <source>
        <dbReference type="ARBA" id="ARBA00022741"/>
    </source>
</evidence>
<keyword evidence="5" id="KW-0547">Nucleotide-binding</keyword>
<evidence type="ECO:0000256" key="4">
    <source>
        <dbReference type="ARBA" id="ARBA00022475"/>
    </source>
</evidence>
<dbReference type="SUPFAM" id="SSF52540">
    <property type="entry name" value="P-loop containing nucleoside triphosphate hydrolases"/>
    <property type="match status" value="1"/>
</dbReference>
<evidence type="ECO:0000256" key="3">
    <source>
        <dbReference type="ARBA" id="ARBA00022448"/>
    </source>
</evidence>